<keyword evidence="3" id="KW-1185">Reference proteome</keyword>
<evidence type="ECO:0000256" key="1">
    <source>
        <dbReference type="SAM" id="MobiDB-lite"/>
    </source>
</evidence>
<feature type="compositionally biased region" description="Low complexity" evidence="1">
    <location>
        <begin position="399"/>
        <end position="410"/>
    </location>
</feature>
<evidence type="ECO:0000313" key="2">
    <source>
        <dbReference type="EMBL" id="TCD70136.1"/>
    </source>
</evidence>
<gene>
    <name evidence="2" type="ORF">EIP91_004865</name>
</gene>
<comment type="caution">
    <text evidence="2">The sequence shown here is derived from an EMBL/GenBank/DDBJ whole genome shotgun (WGS) entry which is preliminary data.</text>
</comment>
<feature type="region of interest" description="Disordered" evidence="1">
    <location>
        <begin position="1"/>
        <end position="60"/>
    </location>
</feature>
<reference evidence="2 3" key="1">
    <citation type="submission" date="2018-11" db="EMBL/GenBank/DDBJ databases">
        <title>Genome assembly of Steccherinum ochraceum LE-BIN_3174, the white-rot fungus of the Steccherinaceae family (The Residual Polyporoid clade, Polyporales, Basidiomycota).</title>
        <authorList>
            <person name="Fedorova T.V."/>
            <person name="Glazunova O.A."/>
            <person name="Landesman E.O."/>
            <person name="Moiseenko K.V."/>
            <person name="Psurtseva N.V."/>
            <person name="Savinova O.S."/>
            <person name="Shakhova N.V."/>
            <person name="Tyazhelova T.V."/>
            <person name="Vasina D.V."/>
        </authorList>
    </citation>
    <scope>NUCLEOTIDE SEQUENCE [LARGE SCALE GENOMIC DNA]</scope>
    <source>
        <strain evidence="2 3">LE-BIN_3174</strain>
    </source>
</reference>
<feature type="region of interest" description="Disordered" evidence="1">
    <location>
        <begin position="391"/>
        <end position="459"/>
    </location>
</feature>
<feature type="region of interest" description="Disordered" evidence="1">
    <location>
        <begin position="332"/>
        <end position="354"/>
    </location>
</feature>
<dbReference type="Proteomes" id="UP000292702">
    <property type="component" value="Unassembled WGS sequence"/>
</dbReference>
<accession>A0A4R0RQU0</accession>
<organism evidence="2 3">
    <name type="scientific">Steccherinum ochraceum</name>
    <dbReference type="NCBI Taxonomy" id="92696"/>
    <lineage>
        <taxon>Eukaryota</taxon>
        <taxon>Fungi</taxon>
        <taxon>Dikarya</taxon>
        <taxon>Basidiomycota</taxon>
        <taxon>Agaricomycotina</taxon>
        <taxon>Agaricomycetes</taxon>
        <taxon>Polyporales</taxon>
        <taxon>Steccherinaceae</taxon>
        <taxon>Steccherinum</taxon>
    </lineage>
</organism>
<dbReference type="AlphaFoldDB" id="A0A4R0RQU0"/>
<proteinExistence type="predicted"/>
<protein>
    <submittedName>
        <fullName evidence="2">Uncharacterized protein</fullName>
    </submittedName>
</protein>
<evidence type="ECO:0000313" key="3">
    <source>
        <dbReference type="Proteomes" id="UP000292702"/>
    </source>
</evidence>
<dbReference type="EMBL" id="RWJN01000027">
    <property type="protein sequence ID" value="TCD70136.1"/>
    <property type="molecule type" value="Genomic_DNA"/>
</dbReference>
<name>A0A4R0RQU0_9APHY</name>
<feature type="compositionally biased region" description="Acidic residues" evidence="1">
    <location>
        <begin position="411"/>
        <end position="434"/>
    </location>
</feature>
<feature type="region of interest" description="Disordered" evidence="1">
    <location>
        <begin position="84"/>
        <end position="128"/>
    </location>
</feature>
<dbReference type="OrthoDB" id="10612784at2759"/>
<sequence length="493" mass="54362">MQSFAAQPETRNKNTAFTTVDGVVTSPSPQLQHKGSGAAPLHDHELLTPTHSFPRTRDLDRQQYGVAESVQSIAWTAEDVAVDRNWSTASSVRDDTYNEAPSRRNSVLSPSPPSSSRPSPEMNYTPQASFAYPYPNQYIPSRPSSLHSSKTDFYDNSLLGYDQDSLDTATSWASCSTWPSSSHSLSQWQHVPHTHGDVTERSYSSDVEYSHPSPLILPSLSRDSSLSPSSIPNPQLFTPSTSEAHLEPSIVADAFTEMMRGFDTQDAWLQPEKHLEQCYQATDSPSAQTTNHFDFPPDCASLLLNDLMQMSGQTDVLSGLLEAQPQFASLPPSAFELDQSSPPQPSSPLTLHHPRPRRLFVPRWQCDPDYDFDAFTSSLASKASVHHPGDASVSALQHSSYGSSSVPQDVSSDDEVEDYMDQDSDMDVEEEYDWEEHSPSSPPRNYSDAQEVESHSNLVGPSVRLGANVRALGPQSLLFQSVSESVKNLYSSF</sequence>